<name>A0A5B8V1E6_9SPHI</name>
<proteinExistence type="predicted"/>
<dbReference type="Proteomes" id="UP000321479">
    <property type="component" value="Chromosome"/>
</dbReference>
<dbReference type="RefSeq" id="WP_147034168.1">
    <property type="nucleotide sequence ID" value="NZ_CP042436.1"/>
</dbReference>
<reference evidence="1 2" key="1">
    <citation type="journal article" date="2017" name="Curr. Microbiol.">
        <title>Mucilaginibacter ginsenosidivorans sp. nov., Isolated from Soil of Ginseng Field.</title>
        <authorList>
            <person name="Kim M.M."/>
            <person name="Siddiqi M.Z."/>
            <person name="Im W.T."/>
        </authorList>
    </citation>
    <scope>NUCLEOTIDE SEQUENCE [LARGE SCALE GENOMIC DNA]</scope>
    <source>
        <strain evidence="1 2">Gsoil 3017</strain>
    </source>
</reference>
<dbReference type="KEGG" id="mgin:FRZ54_23110"/>
<organism evidence="1 2">
    <name type="scientific">Mucilaginibacter ginsenosidivorans</name>
    <dbReference type="NCBI Taxonomy" id="398053"/>
    <lineage>
        <taxon>Bacteria</taxon>
        <taxon>Pseudomonadati</taxon>
        <taxon>Bacteroidota</taxon>
        <taxon>Sphingobacteriia</taxon>
        <taxon>Sphingobacteriales</taxon>
        <taxon>Sphingobacteriaceae</taxon>
        <taxon>Mucilaginibacter</taxon>
    </lineage>
</organism>
<dbReference type="Pfam" id="PF10884">
    <property type="entry name" value="DUF2683"/>
    <property type="match status" value="1"/>
</dbReference>
<protein>
    <submittedName>
        <fullName evidence="1">Uncharacterized protein</fullName>
    </submittedName>
</protein>
<dbReference type="AlphaFoldDB" id="A0A5B8V1E6"/>
<dbReference type="EMBL" id="CP042436">
    <property type="protein sequence ID" value="QEC65337.1"/>
    <property type="molecule type" value="Genomic_DNA"/>
</dbReference>
<evidence type="ECO:0000313" key="2">
    <source>
        <dbReference type="Proteomes" id="UP000321479"/>
    </source>
</evidence>
<dbReference type="OrthoDB" id="827255at2"/>
<evidence type="ECO:0000313" key="1">
    <source>
        <dbReference type="EMBL" id="QEC65337.1"/>
    </source>
</evidence>
<dbReference type="InterPro" id="IPR020271">
    <property type="entry name" value="Uncharacterised_MJ1172"/>
</dbReference>
<sequence>METLIVHPRSKEQLAALKGIMKAFKVDFTTEKSTEGPYNAEFVAKIKQSEEDIKAGRTSKIEPADIWNL</sequence>
<gene>
    <name evidence="1" type="ORF">FRZ54_23110</name>
</gene>
<keyword evidence="2" id="KW-1185">Reference proteome</keyword>
<accession>A0A5B8V1E6</accession>